<evidence type="ECO:0000313" key="2">
    <source>
        <dbReference type="Proteomes" id="UP001177260"/>
    </source>
</evidence>
<evidence type="ECO:0000313" key="1">
    <source>
        <dbReference type="EMBL" id="KAK1142218.1"/>
    </source>
</evidence>
<dbReference type="EMBL" id="JAOPJF010000053">
    <property type="protein sequence ID" value="KAK1142218.1"/>
    <property type="molecule type" value="Genomic_DNA"/>
</dbReference>
<keyword evidence="2" id="KW-1185">Reference proteome</keyword>
<gene>
    <name evidence="1" type="ORF">N8T08_008144</name>
</gene>
<protein>
    <submittedName>
        <fullName evidence="1">Uncharacterized protein</fullName>
    </submittedName>
</protein>
<comment type="caution">
    <text evidence="1">The sequence shown here is derived from an EMBL/GenBank/DDBJ whole genome shotgun (WGS) entry which is preliminary data.</text>
</comment>
<reference evidence="1 2" key="1">
    <citation type="journal article" date="2023" name="ACS Omega">
        <title>Identification of the Neoaspergillic Acid Biosynthesis Gene Cluster by Establishing an In Vitro CRISPR-Ribonucleoprotein Genetic System in Aspergillus melleus.</title>
        <authorList>
            <person name="Yuan B."/>
            <person name="Grau M.F."/>
            <person name="Murata R.M."/>
            <person name="Torok T."/>
            <person name="Venkateswaran K."/>
            <person name="Stajich J.E."/>
            <person name="Wang C.C.C."/>
        </authorList>
    </citation>
    <scope>NUCLEOTIDE SEQUENCE [LARGE SCALE GENOMIC DNA]</scope>
    <source>
        <strain evidence="1 2">IMV 1140</strain>
    </source>
</reference>
<organism evidence="1 2">
    <name type="scientific">Aspergillus melleus</name>
    <dbReference type="NCBI Taxonomy" id="138277"/>
    <lineage>
        <taxon>Eukaryota</taxon>
        <taxon>Fungi</taxon>
        <taxon>Dikarya</taxon>
        <taxon>Ascomycota</taxon>
        <taxon>Pezizomycotina</taxon>
        <taxon>Eurotiomycetes</taxon>
        <taxon>Eurotiomycetidae</taxon>
        <taxon>Eurotiales</taxon>
        <taxon>Aspergillaceae</taxon>
        <taxon>Aspergillus</taxon>
        <taxon>Aspergillus subgen. Circumdati</taxon>
    </lineage>
</organism>
<dbReference type="Proteomes" id="UP001177260">
    <property type="component" value="Unassembled WGS sequence"/>
</dbReference>
<proteinExistence type="predicted"/>
<sequence length="174" mass="19967">MLDEVCRRDENFAGYRWSYFYSLGDGPLRLRAERFLESIYWAAFVQIASTELHGSDRGIRRQVRWLVRLRLRPLQESCAEAQDTMESEYRKMCLVQKESQIPVPQVHMIECDPNSSVGAQFMLMDCLRGNSGIDLSLSLPSQHKLDVYSSMGEDTDRDVQHSATENGTIAGNQR</sequence>
<accession>A0ACC3AWI6</accession>
<name>A0ACC3AWI6_9EURO</name>